<keyword evidence="3" id="KW-1003">Cell membrane</keyword>
<dbReference type="OrthoDB" id="9807274at2"/>
<feature type="transmembrane region" description="Helical" evidence="7">
    <location>
        <begin position="368"/>
        <end position="390"/>
    </location>
</feature>
<dbReference type="PRINTS" id="PR01036">
    <property type="entry name" value="TCRTETB"/>
</dbReference>
<keyword evidence="6 7" id="KW-0472">Membrane</keyword>
<feature type="transmembrane region" description="Helical" evidence="7">
    <location>
        <begin position="234"/>
        <end position="257"/>
    </location>
</feature>
<keyword evidence="4 7" id="KW-0812">Transmembrane</keyword>
<proteinExistence type="predicted"/>
<dbReference type="AlphaFoldDB" id="A0A5D4T0S8"/>
<gene>
    <name evidence="9" type="ORF">FZC75_17880</name>
</gene>
<dbReference type="InterPro" id="IPR011701">
    <property type="entry name" value="MFS"/>
</dbReference>
<evidence type="ECO:0000256" key="4">
    <source>
        <dbReference type="ARBA" id="ARBA00022692"/>
    </source>
</evidence>
<dbReference type="NCBIfam" id="TIGR00711">
    <property type="entry name" value="efflux_EmrB"/>
    <property type="match status" value="1"/>
</dbReference>
<dbReference type="CDD" id="cd17502">
    <property type="entry name" value="MFS_Azr1_MDR_like"/>
    <property type="match status" value="1"/>
</dbReference>
<feature type="transmembrane region" description="Helical" evidence="7">
    <location>
        <begin position="208"/>
        <end position="228"/>
    </location>
</feature>
<evidence type="ECO:0000256" key="1">
    <source>
        <dbReference type="ARBA" id="ARBA00004651"/>
    </source>
</evidence>
<feature type="transmembrane region" description="Helical" evidence="7">
    <location>
        <begin position="343"/>
        <end position="362"/>
    </location>
</feature>
<sequence length="508" mass="55011">MGTATLERQEVKQASPNKTKKPLVLAAIMLAMFMAAIEATIVSTAMPAIAADLGGFSLYSWVFSSYLLMNAVTVLIYGKLSDLFGRKPILTFGIIVFLIGSLLCGMATSIEMLIVFRFIQGFGAGAVMPIASTIVGDMYTKEERAKIQGYLSSVWGISAILGPAIGGLLVQYVSWRFVFWVNIPLGILAIIGLYLFLHEGVEKKKHSIDYAGAGLLFVSVSSFMLVMVEGGVRWEWISAPVFSLISLSLITFIFFILQEKRAKDPMMPFDIWQERSILIANTTSLTTGVMLIGISSFLPAFVQGVMERPPIVAGFTLTTMSIGWPIAAMIAGRLLLKIGFRTTSIIGGVALILGSIIFRTLSPDDGPVWAAFGSFMIGVGMGFSTTAFIVSIQSTVPWQKRGVATASNMFMRTLGSTIGAALLGGILNSRIQEHLRENGALDQFSLDSTTLLLNEEQRNQLSESMRVLLQDGLTSALQTVYLVVAGFAVISFLLILLLPKKNEESGNS</sequence>
<dbReference type="InterPro" id="IPR020846">
    <property type="entry name" value="MFS_dom"/>
</dbReference>
<keyword evidence="5 7" id="KW-1133">Transmembrane helix</keyword>
<feature type="transmembrane region" description="Helical" evidence="7">
    <location>
        <begin position="23"/>
        <end position="46"/>
    </location>
</feature>
<reference evidence="9 10" key="1">
    <citation type="submission" date="2019-08" db="EMBL/GenBank/DDBJ databases">
        <title>Bacillus genomes from the desert of Cuatro Cienegas, Coahuila.</title>
        <authorList>
            <person name="Olmedo-Alvarez G."/>
        </authorList>
    </citation>
    <scope>NUCLEOTIDE SEQUENCE [LARGE SCALE GENOMIC DNA]</scope>
    <source>
        <strain evidence="9 10">CH98b_3T</strain>
    </source>
</reference>
<evidence type="ECO:0000256" key="7">
    <source>
        <dbReference type="SAM" id="Phobius"/>
    </source>
</evidence>
<protein>
    <submittedName>
        <fullName evidence="9">MFS transporter</fullName>
    </submittedName>
</protein>
<accession>A0A5D4T0S8</accession>
<dbReference type="Gene3D" id="1.20.1720.10">
    <property type="entry name" value="Multidrug resistance protein D"/>
    <property type="match status" value="1"/>
</dbReference>
<organism evidence="9 10">
    <name type="scientific">Sutcliffiella horikoshii</name>
    <dbReference type="NCBI Taxonomy" id="79883"/>
    <lineage>
        <taxon>Bacteria</taxon>
        <taxon>Bacillati</taxon>
        <taxon>Bacillota</taxon>
        <taxon>Bacilli</taxon>
        <taxon>Bacillales</taxon>
        <taxon>Bacillaceae</taxon>
        <taxon>Sutcliffiella</taxon>
    </lineage>
</organism>
<evidence type="ECO:0000313" key="10">
    <source>
        <dbReference type="Proteomes" id="UP000324517"/>
    </source>
</evidence>
<dbReference type="RefSeq" id="WP_148980266.1">
    <property type="nucleotide sequence ID" value="NZ_JBNILM010000010.1"/>
</dbReference>
<dbReference type="Pfam" id="PF07690">
    <property type="entry name" value="MFS_1"/>
    <property type="match status" value="1"/>
</dbReference>
<evidence type="ECO:0000256" key="6">
    <source>
        <dbReference type="ARBA" id="ARBA00023136"/>
    </source>
</evidence>
<dbReference type="GO" id="GO:0005886">
    <property type="term" value="C:plasma membrane"/>
    <property type="evidence" value="ECO:0007669"/>
    <property type="project" value="UniProtKB-SubCell"/>
</dbReference>
<feature type="transmembrane region" description="Helical" evidence="7">
    <location>
        <begin position="147"/>
        <end position="171"/>
    </location>
</feature>
<dbReference type="PROSITE" id="PS50850">
    <property type="entry name" value="MFS"/>
    <property type="match status" value="1"/>
</dbReference>
<feature type="transmembrane region" description="Helical" evidence="7">
    <location>
        <begin position="311"/>
        <end position="336"/>
    </location>
</feature>
<comment type="caution">
    <text evidence="9">The sequence shown here is derived from an EMBL/GenBank/DDBJ whole genome shotgun (WGS) entry which is preliminary data.</text>
</comment>
<evidence type="ECO:0000256" key="5">
    <source>
        <dbReference type="ARBA" id="ARBA00022989"/>
    </source>
</evidence>
<feature type="transmembrane region" description="Helical" evidence="7">
    <location>
        <begin position="479"/>
        <end position="498"/>
    </location>
</feature>
<dbReference type="EMBL" id="VTET01000010">
    <property type="protein sequence ID" value="TYS68561.1"/>
    <property type="molecule type" value="Genomic_DNA"/>
</dbReference>
<dbReference type="Proteomes" id="UP000324517">
    <property type="component" value="Unassembled WGS sequence"/>
</dbReference>
<dbReference type="GO" id="GO:0022857">
    <property type="term" value="F:transmembrane transporter activity"/>
    <property type="evidence" value="ECO:0007669"/>
    <property type="project" value="InterPro"/>
</dbReference>
<dbReference type="SUPFAM" id="SSF103473">
    <property type="entry name" value="MFS general substrate transporter"/>
    <property type="match status" value="1"/>
</dbReference>
<evidence type="ECO:0000313" key="9">
    <source>
        <dbReference type="EMBL" id="TYS68561.1"/>
    </source>
</evidence>
<evidence type="ECO:0000259" key="8">
    <source>
        <dbReference type="PROSITE" id="PS50850"/>
    </source>
</evidence>
<dbReference type="PANTHER" id="PTHR23501:SF191">
    <property type="entry name" value="VACUOLAR BASIC AMINO ACID TRANSPORTER 4"/>
    <property type="match status" value="1"/>
</dbReference>
<dbReference type="PANTHER" id="PTHR23501">
    <property type="entry name" value="MAJOR FACILITATOR SUPERFAMILY"/>
    <property type="match status" value="1"/>
</dbReference>
<dbReference type="InterPro" id="IPR036259">
    <property type="entry name" value="MFS_trans_sf"/>
</dbReference>
<feature type="domain" description="Major facilitator superfamily (MFS) profile" evidence="8">
    <location>
        <begin position="24"/>
        <end position="503"/>
    </location>
</feature>
<name>A0A5D4T0S8_9BACI</name>
<dbReference type="FunFam" id="1.20.1720.10:FF:000004">
    <property type="entry name" value="EmrB/QacA family drug resistance transporter"/>
    <property type="match status" value="1"/>
</dbReference>
<feature type="transmembrane region" description="Helical" evidence="7">
    <location>
        <begin position="177"/>
        <end position="196"/>
    </location>
</feature>
<evidence type="ECO:0000256" key="3">
    <source>
        <dbReference type="ARBA" id="ARBA00022475"/>
    </source>
</evidence>
<feature type="transmembrane region" description="Helical" evidence="7">
    <location>
        <begin position="114"/>
        <end position="135"/>
    </location>
</feature>
<comment type="subcellular location">
    <subcellularLocation>
        <location evidence="1">Cell membrane</location>
        <topology evidence="1">Multi-pass membrane protein</topology>
    </subcellularLocation>
</comment>
<feature type="transmembrane region" description="Helical" evidence="7">
    <location>
        <begin position="58"/>
        <end position="77"/>
    </location>
</feature>
<dbReference type="Gene3D" id="1.20.1250.20">
    <property type="entry name" value="MFS general substrate transporter like domains"/>
    <property type="match status" value="1"/>
</dbReference>
<keyword evidence="2" id="KW-0813">Transport</keyword>
<feature type="transmembrane region" description="Helical" evidence="7">
    <location>
        <begin position="278"/>
        <end position="299"/>
    </location>
</feature>
<dbReference type="InterPro" id="IPR004638">
    <property type="entry name" value="EmrB-like"/>
</dbReference>
<feature type="transmembrane region" description="Helical" evidence="7">
    <location>
        <begin position="410"/>
        <end position="427"/>
    </location>
</feature>
<feature type="transmembrane region" description="Helical" evidence="7">
    <location>
        <begin position="89"/>
        <end position="108"/>
    </location>
</feature>
<evidence type="ECO:0000256" key="2">
    <source>
        <dbReference type="ARBA" id="ARBA00022448"/>
    </source>
</evidence>